<dbReference type="RefSeq" id="WP_012594595.1">
    <property type="nucleotide sequence ID" value="NC_011726.1"/>
</dbReference>
<keyword evidence="2" id="KW-1185">Reference proteome</keyword>
<dbReference type="AlphaFoldDB" id="B7K3H9"/>
<dbReference type="STRING" id="41431.PCC8801_1256"/>
<protein>
    <submittedName>
        <fullName evidence="1">Uncharacterized protein</fullName>
    </submittedName>
</protein>
<dbReference type="Proteomes" id="UP000008204">
    <property type="component" value="Chromosome"/>
</dbReference>
<evidence type="ECO:0000313" key="1">
    <source>
        <dbReference type="EMBL" id="ACK65321.1"/>
    </source>
</evidence>
<organism evidence="1 2">
    <name type="scientific">Rippkaea orientalis (strain PCC 8801 / RF-1)</name>
    <name type="common">Cyanothece sp. (strain PCC 8801)</name>
    <dbReference type="NCBI Taxonomy" id="41431"/>
    <lineage>
        <taxon>Bacteria</taxon>
        <taxon>Bacillati</taxon>
        <taxon>Cyanobacteriota</taxon>
        <taxon>Cyanophyceae</taxon>
        <taxon>Oscillatoriophycideae</taxon>
        <taxon>Chroococcales</taxon>
        <taxon>Aphanothecaceae</taxon>
        <taxon>Rippkaea</taxon>
        <taxon>Rippkaea orientalis</taxon>
    </lineage>
</organism>
<dbReference type="EMBL" id="CP001287">
    <property type="protein sequence ID" value="ACK65321.1"/>
    <property type="molecule type" value="Genomic_DNA"/>
</dbReference>
<gene>
    <name evidence="1" type="ordered locus">PCC8801_1256</name>
</gene>
<proteinExistence type="predicted"/>
<sequence length="143" mass="16553">MKRIEIPLTKGEEQLEKDLTEKPEVKLLVSSDFEEDIPWELANLTRIAYKNYALFNENKGKSKDILDKGHTLYTNSTISRQRIDKYLIVEDSETLPSQQSLTETFGGSYHQYSILATYNFLAYTVAIPPKPYECHLLQCSREN</sequence>
<name>B7K3H9_RIPO1</name>
<accession>B7K3H9</accession>
<evidence type="ECO:0000313" key="2">
    <source>
        <dbReference type="Proteomes" id="UP000008204"/>
    </source>
</evidence>
<dbReference type="KEGG" id="cyp:PCC8801_1256"/>
<dbReference type="HOGENOM" id="CLU_1802922_0_0_3"/>
<reference evidence="2" key="1">
    <citation type="journal article" date="2011" name="MBio">
        <title>Novel metabolic attributes of the genus Cyanothece, comprising a group of unicellular nitrogen-fixing Cyanobacteria.</title>
        <authorList>
            <person name="Bandyopadhyay A."/>
            <person name="Elvitigala T."/>
            <person name="Welsh E."/>
            <person name="Stockel J."/>
            <person name="Liberton M."/>
            <person name="Min H."/>
            <person name="Sherman L.A."/>
            <person name="Pakrasi H.B."/>
        </authorList>
    </citation>
    <scope>NUCLEOTIDE SEQUENCE [LARGE SCALE GENOMIC DNA]</scope>
    <source>
        <strain evidence="2">PCC 8801</strain>
    </source>
</reference>